<organism evidence="4 5">
    <name type="scientific">Candidatus Woesebacteria bacterium GW2011_GWA1_45_8</name>
    <dbReference type="NCBI Taxonomy" id="1618559"/>
    <lineage>
        <taxon>Bacteria</taxon>
        <taxon>Candidatus Woeseibacteriota</taxon>
    </lineage>
</organism>
<sequence length="316" mass="34045">MRRLRVVVIILFGLGILAILGLVAWSIFKPKTAGIFVETSPASSVFIDGEQVGRSPYDGTRKASEIVVKLVPETLGKPLSPYEVKVTLTPGVKTVIKREFGETEEASSGEIVSFEKLGGSEASVSVVSIPDAAQVAIDGQIRGFTPYKASEITPGEHSLVVSYDGFESRTISLKVVEGYRLTAVVKLRATGEVKAEEEEAPEEEEKRVMVEILSTPTGFLRVRAEASTSGKELAQVKPGQRFNFVEESEDGDWFKIEYEADKEGWVSAEYAKKVEVTGSVTPTPTGKATPTPTVKPTPTPRPTSSVTPTTPVSPTP</sequence>
<protein>
    <submittedName>
        <fullName evidence="4">Penicillin-binding protein</fullName>
    </submittedName>
</protein>
<evidence type="ECO:0000256" key="1">
    <source>
        <dbReference type="SAM" id="MobiDB-lite"/>
    </source>
</evidence>
<dbReference type="PROSITE" id="PS51781">
    <property type="entry name" value="SH3B"/>
    <property type="match status" value="1"/>
</dbReference>
<keyword evidence="2" id="KW-0812">Transmembrane</keyword>
<comment type="caution">
    <text evidence="4">The sequence shown here is derived from an EMBL/GenBank/DDBJ whole genome shotgun (WGS) entry which is preliminary data.</text>
</comment>
<name>A0A0G1QUT4_9BACT</name>
<dbReference type="Pfam" id="PF08239">
    <property type="entry name" value="SH3_3"/>
    <property type="match status" value="1"/>
</dbReference>
<evidence type="ECO:0000259" key="3">
    <source>
        <dbReference type="PROSITE" id="PS51781"/>
    </source>
</evidence>
<dbReference type="Gene3D" id="2.30.30.40">
    <property type="entry name" value="SH3 Domains"/>
    <property type="match status" value="1"/>
</dbReference>
<reference evidence="4 5" key="1">
    <citation type="journal article" date="2015" name="Nature">
        <title>rRNA introns, odd ribosomes, and small enigmatic genomes across a large radiation of phyla.</title>
        <authorList>
            <person name="Brown C.T."/>
            <person name="Hug L.A."/>
            <person name="Thomas B.C."/>
            <person name="Sharon I."/>
            <person name="Castelle C.J."/>
            <person name="Singh A."/>
            <person name="Wilkins M.J."/>
            <person name="Williams K.H."/>
            <person name="Banfield J.F."/>
        </authorList>
    </citation>
    <scope>NUCLEOTIDE SEQUENCE [LARGE SCALE GENOMIC DNA]</scope>
</reference>
<feature type="domain" description="SH3b" evidence="3">
    <location>
        <begin position="203"/>
        <end position="275"/>
    </location>
</feature>
<dbReference type="AlphaFoldDB" id="A0A0G1QUT4"/>
<keyword evidence="2" id="KW-0472">Membrane</keyword>
<dbReference type="SMART" id="SM00287">
    <property type="entry name" value="SH3b"/>
    <property type="match status" value="1"/>
</dbReference>
<feature type="transmembrane region" description="Helical" evidence="2">
    <location>
        <begin position="7"/>
        <end position="28"/>
    </location>
</feature>
<feature type="compositionally biased region" description="Low complexity" evidence="1">
    <location>
        <begin position="280"/>
        <end position="292"/>
    </location>
</feature>
<gene>
    <name evidence="4" type="ORF">UX19_C0001G0034</name>
</gene>
<dbReference type="EMBL" id="LCLG01000001">
    <property type="protein sequence ID" value="KKU12430.1"/>
    <property type="molecule type" value="Genomic_DNA"/>
</dbReference>
<dbReference type="InterPro" id="IPR013229">
    <property type="entry name" value="PEGA"/>
</dbReference>
<dbReference type="Proteomes" id="UP000034653">
    <property type="component" value="Unassembled WGS sequence"/>
</dbReference>
<proteinExistence type="predicted"/>
<evidence type="ECO:0000256" key="2">
    <source>
        <dbReference type="SAM" id="Phobius"/>
    </source>
</evidence>
<evidence type="ECO:0000313" key="4">
    <source>
        <dbReference type="EMBL" id="KKU12430.1"/>
    </source>
</evidence>
<dbReference type="PATRIC" id="fig|1618559.3.peg.33"/>
<dbReference type="InterPro" id="IPR003646">
    <property type="entry name" value="SH3-like_bac-type"/>
</dbReference>
<dbReference type="Pfam" id="PF08308">
    <property type="entry name" value="PEGA"/>
    <property type="match status" value="1"/>
</dbReference>
<accession>A0A0G1QUT4</accession>
<evidence type="ECO:0000313" key="5">
    <source>
        <dbReference type="Proteomes" id="UP000034653"/>
    </source>
</evidence>
<feature type="region of interest" description="Disordered" evidence="1">
    <location>
        <begin position="275"/>
        <end position="316"/>
    </location>
</feature>
<keyword evidence="2" id="KW-1133">Transmembrane helix</keyword>